<dbReference type="RefSeq" id="WP_197705863.1">
    <property type="nucleotide sequence ID" value="NZ_AP017422.1"/>
</dbReference>
<comment type="similarity">
    <text evidence="2">Belongs to the glycosyl hydrolase 29 family.</text>
</comment>
<dbReference type="Pfam" id="PF01120">
    <property type="entry name" value="Alpha_L_fucos"/>
    <property type="match status" value="1"/>
</dbReference>
<dbReference type="InterPro" id="IPR057739">
    <property type="entry name" value="Glyco_hydro_29_N"/>
</dbReference>
<dbReference type="Gene3D" id="3.20.20.80">
    <property type="entry name" value="Glycosidases"/>
    <property type="match status" value="1"/>
</dbReference>
<dbReference type="InterPro" id="IPR013780">
    <property type="entry name" value="Glyco_hydro_b"/>
</dbReference>
<dbReference type="EMBL" id="FTOR01000005">
    <property type="protein sequence ID" value="SIT22185.1"/>
    <property type="molecule type" value="Genomic_DNA"/>
</dbReference>
<dbReference type="SMART" id="SM00812">
    <property type="entry name" value="Alpha_L_fucos"/>
    <property type="match status" value="1"/>
</dbReference>
<organism evidence="9 10">
    <name type="scientific">Filimonas lacunae</name>
    <dbReference type="NCBI Taxonomy" id="477680"/>
    <lineage>
        <taxon>Bacteria</taxon>
        <taxon>Pseudomonadati</taxon>
        <taxon>Bacteroidota</taxon>
        <taxon>Chitinophagia</taxon>
        <taxon>Chitinophagales</taxon>
        <taxon>Chitinophagaceae</taxon>
        <taxon>Filimonas</taxon>
    </lineage>
</organism>
<evidence type="ECO:0000313" key="10">
    <source>
        <dbReference type="Proteomes" id="UP000186917"/>
    </source>
</evidence>
<keyword evidence="5" id="KW-0378">Hydrolase</keyword>
<dbReference type="InterPro" id="IPR016286">
    <property type="entry name" value="FUC_metazoa-typ"/>
</dbReference>
<comment type="function">
    <text evidence="1">Alpha-L-fucosidase is responsible for hydrolyzing the alpha-1,6-linked fucose joined to the reducing-end N-acetylglucosamine of the carbohydrate moieties of glycoproteins.</text>
</comment>
<dbReference type="InterPro" id="IPR000933">
    <property type="entry name" value="Glyco_hydro_29"/>
</dbReference>
<name>A0A173MCV5_9BACT</name>
<feature type="domain" description="Alpha-L-fucosidase C-terminal" evidence="8">
    <location>
        <begin position="511"/>
        <end position="591"/>
    </location>
</feature>
<accession>A0A173MCV5</accession>
<evidence type="ECO:0000259" key="8">
    <source>
        <dbReference type="Pfam" id="PF16757"/>
    </source>
</evidence>
<dbReference type="PANTHER" id="PTHR10030">
    <property type="entry name" value="ALPHA-L-FUCOSIDASE"/>
    <property type="match status" value="1"/>
</dbReference>
<dbReference type="Gene3D" id="2.60.40.1180">
    <property type="entry name" value="Golgi alpha-mannosidase II"/>
    <property type="match status" value="1"/>
</dbReference>
<dbReference type="Pfam" id="PF16757">
    <property type="entry name" value="Fucosidase_C"/>
    <property type="match status" value="1"/>
</dbReference>
<dbReference type="GO" id="GO:0016139">
    <property type="term" value="P:glycoside catabolic process"/>
    <property type="evidence" value="ECO:0007669"/>
    <property type="project" value="TreeGrafter"/>
</dbReference>
<dbReference type="InterPro" id="IPR017853">
    <property type="entry name" value="GH"/>
</dbReference>
<evidence type="ECO:0000259" key="7">
    <source>
        <dbReference type="Pfam" id="PF01120"/>
    </source>
</evidence>
<dbReference type="GO" id="GO:0006004">
    <property type="term" value="P:fucose metabolic process"/>
    <property type="evidence" value="ECO:0007669"/>
    <property type="project" value="InterPro"/>
</dbReference>
<evidence type="ECO:0000256" key="4">
    <source>
        <dbReference type="ARBA" id="ARBA00022729"/>
    </source>
</evidence>
<evidence type="ECO:0000256" key="6">
    <source>
        <dbReference type="ARBA" id="ARBA00023295"/>
    </source>
</evidence>
<dbReference type="SUPFAM" id="SSF51445">
    <property type="entry name" value="(Trans)glycosidases"/>
    <property type="match status" value="1"/>
</dbReference>
<keyword evidence="6" id="KW-0326">Glycosidase</keyword>
<keyword evidence="4" id="KW-0732">Signal</keyword>
<dbReference type="AlphaFoldDB" id="A0A173MCV5"/>
<dbReference type="STRING" id="477680.SAMN05421788_105253"/>
<evidence type="ECO:0000256" key="1">
    <source>
        <dbReference type="ARBA" id="ARBA00004071"/>
    </source>
</evidence>
<protein>
    <recommendedName>
        <fullName evidence="3">alpha-L-fucosidase</fullName>
        <ecNumber evidence="3">3.2.1.51</ecNumber>
    </recommendedName>
</protein>
<sequence length="597" mass="67495">MKKADNAFRKRKGPIVMKRILFVVLNLTGLYGTAQKLELPPPSPLPSFNVVAPERSVAMGNPDSFPEVKMDFPIATGPFEPTWQSINDHYPQYPDWLREAKFGIWVHFGPQASGLSGDWYARRMYVEGEASYANHVRDDGHPATPEHGYKDLLKTWNPVHYNPAKLVKTYHDAGARFLFIQGVHHDNYDLWNSAYQPWNSVNIGPKRDLLNEWATAVRAADMHYGITFHHEYTWWWWESAYRSDSAGKYAGIPYDGALTARRDTSAWWAPYDLRMLYGPNMREYKGIGESRYAPLKGIFTQHLTYAHWYANNWALRMLDAINKYDPDFIYTDGNSTQPFSGFKSGTGYKCDAAQRVVASYYNQALRLRGKTDVFSVVKFHPAGRKGVVTTFEGKFPKTIKTDQPWIGENALGDWYYGPGFVYSADAVIRFLLECVSRDGCYAVSIPIRPDGSLAPECERMLTDIGKWMTINGDGIYGSKAWKKIGEGKDSLRVLPSGNLGKKQAEFVFAPTDIRFTEGKDGNVYVYCMTVPKAGTKLAITSLGWDAHLLPENIQAVELLGYPHPVQWKQAGDALHITFPAATHAKTAVCFRIKTKTI</sequence>
<dbReference type="GO" id="GO:0004560">
    <property type="term" value="F:alpha-L-fucosidase activity"/>
    <property type="evidence" value="ECO:0007669"/>
    <property type="project" value="InterPro"/>
</dbReference>
<dbReference type="Proteomes" id="UP000186917">
    <property type="component" value="Unassembled WGS sequence"/>
</dbReference>
<feature type="domain" description="Glycoside hydrolase family 29 N-terminal" evidence="7">
    <location>
        <begin position="75"/>
        <end position="473"/>
    </location>
</feature>
<evidence type="ECO:0000313" key="9">
    <source>
        <dbReference type="EMBL" id="SIT22185.1"/>
    </source>
</evidence>
<evidence type="ECO:0000256" key="3">
    <source>
        <dbReference type="ARBA" id="ARBA00012662"/>
    </source>
</evidence>
<dbReference type="KEGG" id="fln:FLA_1295"/>
<dbReference type="GO" id="GO:0005764">
    <property type="term" value="C:lysosome"/>
    <property type="evidence" value="ECO:0007669"/>
    <property type="project" value="TreeGrafter"/>
</dbReference>
<evidence type="ECO:0000256" key="2">
    <source>
        <dbReference type="ARBA" id="ARBA00007951"/>
    </source>
</evidence>
<reference evidence="10" key="1">
    <citation type="submission" date="2017-01" db="EMBL/GenBank/DDBJ databases">
        <authorList>
            <person name="Varghese N."/>
            <person name="Submissions S."/>
        </authorList>
    </citation>
    <scope>NUCLEOTIDE SEQUENCE [LARGE SCALE GENOMIC DNA]</scope>
    <source>
        <strain evidence="10">DSM 21054</strain>
    </source>
</reference>
<keyword evidence="10" id="KW-1185">Reference proteome</keyword>
<proteinExistence type="inferred from homology"/>
<evidence type="ECO:0000256" key="5">
    <source>
        <dbReference type="ARBA" id="ARBA00022801"/>
    </source>
</evidence>
<dbReference type="InterPro" id="IPR031919">
    <property type="entry name" value="Fucosidase_C"/>
</dbReference>
<dbReference type="PANTHER" id="PTHR10030:SF37">
    <property type="entry name" value="ALPHA-L-FUCOSIDASE-RELATED"/>
    <property type="match status" value="1"/>
</dbReference>
<gene>
    <name evidence="9" type="ORF">SAMN05421788_105253</name>
</gene>
<dbReference type="EC" id="3.2.1.51" evidence="3"/>
<dbReference type="PIRSF" id="PIRSF001092">
    <property type="entry name" value="Alpha-L-fucosidase"/>
    <property type="match status" value="1"/>
</dbReference>